<dbReference type="Pfam" id="PF01636">
    <property type="entry name" value="APH"/>
    <property type="match status" value="1"/>
</dbReference>
<organism evidence="3 4">
    <name type="scientific">Marinactinospora rubrisoli</name>
    <dbReference type="NCBI Taxonomy" id="2715399"/>
    <lineage>
        <taxon>Bacteria</taxon>
        <taxon>Bacillati</taxon>
        <taxon>Actinomycetota</taxon>
        <taxon>Actinomycetes</taxon>
        <taxon>Streptosporangiales</taxon>
        <taxon>Nocardiopsidaceae</taxon>
        <taxon>Marinactinospora</taxon>
    </lineage>
</organism>
<dbReference type="RefSeq" id="WP_379872348.1">
    <property type="nucleotide sequence ID" value="NZ_JBHTBH010000008.1"/>
</dbReference>
<keyword evidence="4" id="KW-1185">Reference proteome</keyword>
<evidence type="ECO:0000256" key="1">
    <source>
        <dbReference type="SAM" id="MobiDB-lite"/>
    </source>
</evidence>
<dbReference type="Proteomes" id="UP001596540">
    <property type="component" value="Unassembled WGS sequence"/>
</dbReference>
<feature type="region of interest" description="Disordered" evidence="1">
    <location>
        <begin position="424"/>
        <end position="465"/>
    </location>
</feature>
<evidence type="ECO:0000313" key="3">
    <source>
        <dbReference type="EMBL" id="MFC7329706.1"/>
    </source>
</evidence>
<reference evidence="4" key="1">
    <citation type="journal article" date="2019" name="Int. J. Syst. Evol. Microbiol.">
        <title>The Global Catalogue of Microorganisms (GCM) 10K type strain sequencing project: providing services to taxonomists for standard genome sequencing and annotation.</title>
        <authorList>
            <consortium name="The Broad Institute Genomics Platform"/>
            <consortium name="The Broad Institute Genome Sequencing Center for Infectious Disease"/>
            <person name="Wu L."/>
            <person name="Ma J."/>
        </authorList>
    </citation>
    <scope>NUCLEOTIDE SEQUENCE [LARGE SCALE GENOMIC DNA]</scope>
    <source>
        <strain evidence="4">CGMCC 4.7382</strain>
    </source>
</reference>
<dbReference type="Gene3D" id="3.90.1200.10">
    <property type="match status" value="1"/>
</dbReference>
<evidence type="ECO:0000313" key="4">
    <source>
        <dbReference type="Proteomes" id="UP001596540"/>
    </source>
</evidence>
<gene>
    <name evidence="3" type="ORF">ACFQRF_18395</name>
</gene>
<protein>
    <submittedName>
        <fullName evidence="3">Phosphotransferase</fullName>
    </submittedName>
</protein>
<dbReference type="SUPFAM" id="SSF56112">
    <property type="entry name" value="Protein kinase-like (PK-like)"/>
    <property type="match status" value="1"/>
</dbReference>
<dbReference type="EMBL" id="JBHTBH010000008">
    <property type="protein sequence ID" value="MFC7329706.1"/>
    <property type="molecule type" value="Genomic_DNA"/>
</dbReference>
<comment type="caution">
    <text evidence="3">The sequence shown here is derived from an EMBL/GenBank/DDBJ whole genome shotgun (WGS) entry which is preliminary data.</text>
</comment>
<proteinExistence type="predicted"/>
<accession>A0ABW2KKH8</accession>
<feature type="region of interest" description="Disordered" evidence="1">
    <location>
        <begin position="391"/>
        <end position="412"/>
    </location>
</feature>
<feature type="compositionally biased region" description="Basic and acidic residues" evidence="1">
    <location>
        <begin position="395"/>
        <end position="406"/>
    </location>
</feature>
<dbReference type="InterPro" id="IPR002575">
    <property type="entry name" value="Aminoglycoside_PTrfase"/>
</dbReference>
<dbReference type="InterPro" id="IPR011009">
    <property type="entry name" value="Kinase-like_dom_sf"/>
</dbReference>
<name>A0ABW2KKH8_9ACTN</name>
<sequence>MANGLSWWKYPVLHPASGKGMSNRVRTQRIDDHPDSYIVTRETAFRDPYDLRVLDEVEVLDLLGDVEFTPDVLSVTNHSPLSRTIVINYLGRLSDEAPPPYLTKETVRDYALRNLNAIADIDWSAPHRREGYRTALEHQRANIEAMCEDVPGSDVIPLELNGNPPTLEAALAAQVIRSARYAERRYGADALRGFGLLPADEIARKWSWYYTPPDKDAEPTRLVHRDAHLDNLTLRSAGTVDPTDPPERLIGIIDWELAGFMTPRSGMLLERAALDRYFLSVAELSELLTTNAPHLPWLRREIAQSAYNDVLRGHESVNGKRRLAVSSVTQTTELFRVAFGLNRHLEHRARSPQAASEQLAKEMVARRAAYPGWLRTEEGGTLLAPFPARPLAVRSPDRRPARDTADPSRYAGTVTVLDAVQHTAEKPAKNAPLAIPGTNRGSTPLRPAVILRDAAGRPQLPRRSR</sequence>
<feature type="domain" description="Aminoglycoside phosphotransferase" evidence="2">
    <location>
        <begin position="19"/>
        <end position="263"/>
    </location>
</feature>
<evidence type="ECO:0000259" key="2">
    <source>
        <dbReference type="Pfam" id="PF01636"/>
    </source>
</evidence>